<reference evidence="2" key="1">
    <citation type="journal article" date="2019" name="Int. J. Syst. Evol. Microbiol.">
        <title>The Global Catalogue of Microorganisms (GCM) 10K type strain sequencing project: providing services to taxonomists for standard genome sequencing and annotation.</title>
        <authorList>
            <consortium name="The Broad Institute Genomics Platform"/>
            <consortium name="The Broad Institute Genome Sequencing Center for Infectious Disease"/>
            <person name="Wu L."/>
            <person name="Ma J."/>
        </authorList>
    </citation>
    <scope>NUCLEOTIDE SEQUENCE [LARGE SCALE GENOMIC DNA]</scope>
    <source>
        <strain evidence="2">TISTR 1827</strain>
    </source>
</reference>
<dbReference type="RefSeq" id="WP_379270934.1">
    <property type="nucleotide sequence ID" value="NZ_JBHUGT010000010.1"/>
</dbReference>
<dbReference type="InterPro" id="IPR007530">
    <property type="entry name" value="Aminoglycoside_adenylylTfrase"/>
</dbReference>
<proteinExistence type="predicted"/>
<organism evidence="1 2">
    <name type="scientific">Paenibacillus thailandensis</name>
    <dbReference type="NCBI Taxonomy" id="393250"/>
    <lineage>
        <taxon>Bacteria</taxon>
        <taxon>Bacillati</taxon>
        <taxon>Bacillota</taxon>
        <taxon>Bacilli</taxon>
        <taxon>Bacillales</taxon>
        <taxon>Paenibacillaceae</taxon>
        <taxon>Paenibacillus</taxon>
    </lineage>
</organism>
<dbReference type="Pfam" id="PF04439">
    <property type="entry name" value="Adenyl_transf"/>
    <property type="match status" value="1"/>
</dbReference>
<dbReference type="EMBL" id="JBHUMY010000006">
    <property type="protein sequence ID" value="MFD2660144.1"/>
    <property type="molecule type" value="Genomic_DNA"/>
</dbReference>
<dbReference type="Proteomes" id="UP001597493">
    <property type="component" value="Unassembled WGS sequence"/>
</dbReference>
<dbReference type="Gene3D" id="1.20.120.330">
    <property type="entry name" value="Nucleotidyltransferases domain 2"/>
    <property type="match status" value="1"/>
</dbReference>
<gene>
    <name evidence="1" type="ORF">ACFSW5_07645</name>
</gene>
<dbReference type="SUPFAM" id="SSF81631">
    <property type="entry name" value="PAP/OAS1 substrate-binding domain"/>
    <property type="match status" value="1"/>
</dbReference>
<comment type="caution">
    <text evidence="1">The sequence shown here is derived from an EMBL/GenBank/DDBJ whole genome shotgun (WGS) entry which is preliminary data.</text>
</comment>
<sequence>MRNEAEMLRLIRDFAKDNLNVRAVMMNGSRANPAVAKDIFQDYDIVYFVDSVQLFIDDQSWISEFGDILIMQTPDGMDNPHAEPFNKYAFLMLFKDGNRIDLTFFRTDQLDRYVHDSQTVILLDKDGLFDNVPSPSNRDYLPTPPSEMQFYNCCNEFWWVSTYVAKGLWRRQLPYAMRMYEGPVRDMLMRMIAWYIGVRTSFQVETGKEGKYFEQYLEASQWDSFVRTFSNGDYEQIWQALFEMGALFRDVALTVSEYFGYDYPIHEEEQVTSYLHQIHTLPPGATDIM</sequence>
<accession>A0ABW5QUN5</accession>
<dbReference type="PIRSF" id="PIRSF000812">
    <property type="entry name" value="AAD"/>
    <property type="match status" value="1"/>
</dbReference>
<protein>
    <submittedName>
        <fullName evidence="1">Aminoglycoside 6-adenylyltransferase</fullName>
    </submittedName>
</protein>
<keyword evidence="2" id="KW-1185">Reference proteome</keyword>
<name>A0ABW5QUN5_9BACL</name>
<dbReference type="Gene3D" id="3.30.460.10">
    <property type="entry name" value="Beta Polymerase, domain 2"/>
    <property type="match status" value="1"/>
</dbReference>
<evidence type="ECO:0000313" key="1">
    <source>
        <dbReference type="EMBL" id="MFD2660144.1"/>
    </source>
</evidence>
<dbReference type="InterPro" id="IPR043519">
    <property type="entry name" value="NT_sf"/>
</dbReference>
<dbReference type="SUPFAM" id="SSF81301">
    <property type="entry name" value="Nucleotidyltransferase"/>
    <property type="match status" value="1"/>
</dbReference>
<evidence type="ECO:0000313" key="2">
    <source>
        <dbReference type="Proteomes" id="UP001597493"/>
    </source>
</evidence>